<dbReference type="InterPro" id="IPR001650">
    <property type="entry name" value="Helicase_C-like"/>
</dbReference>
<dbReference type="NCBIfam" id="NF047352">
    <property type="entry name" value="P_loop_sacsin"/>
    <property type="match status" value="1"/>
</dbReference>
<evidence type="ECO:0000256" key="1">
    <source>
        <dbReference type="SAM" id="MobiDB-lite"/>
    </source>
</evidence>
<dbReference type="SMART" id="SM00487">
    <property type="entry name" value="DEXDc"/>
    <property type="match status" value="1"/>
</dbReference>
<accession>A0A1C5JH87</accession>
<dbReference type="GO" id="GO:0016787">
    <property type="term" value="F:hydrolase activity"/>
    <property type="evidence" value="ECO:0007669"/>
    <property type="project" value="InterPro"/>
</dbReference>
<dbReference type="GO" id="GO:0005829">
    <property type="term" value="C:cytosol"/>
    <property type="evidence" value="ECO:0007669"/>
    <property type="project" value="TreeGrafter"/>
</dbReference>
<dbReference type="Proteomes" id="UP000198221">
    <property type="component" value="Chromosome I"/>
</dbReference>
<sequence>MSSSTPSSYASVRETVEALSAVALRHYEIDAGMVQEHANGERRITQGGYGDRQVYELVQNGADEMRGLPDGEIRVILTDDYLYCANAGNPMTPAGADTILRMGVSRKRGGQIGRFGVGVKSVLSVSDTPQFFSTGGSFGFDRAWAEQTIRAVVPGAVDIPILRMGKVLDTAGEAASDPILAELLGWAATVVRLPLLPGKAARLSLDLRGFPAEFQLFSPHVGSLILEDRSGPRPPLVRELFVRNDGNRFTLQSSATTGRDETSRWRVFTRTFHPSATAQQGAGELHDRPRIDVSWAVPEDKGRGERGTFWAFFPTNYATTLRGLLNAPWKTSEDRQNLYDNNPFNEELIEQAALLIVESLPELVDIADPGSYLTLLPGRGREAPQWADDRLTKEVWKTTAVRPSLPDQLGVLRIPDELSMPPENIPAPLMQLWVGYSGRPHDWTHPSIEQRERRARARLIFETAGLSEAPIVRWLQSLVHDGTAEASICAIRILAGLRRENSEHADAARRARIVLTESHGMVSVDHPGLYQRSGLDELADDLIYVDATVTDEIGLRSDLNELGVREATPMGKLKAVLDRGVDGYGDKDWQALWGLVGRVTPHDAADAIRKALPDPMRAIRVRTMAGRFRPLAECLLPGRVIPADGSRDQDLVVDLRVHGADRPALTALGMSDVPEMSVDPREDDWFEEYREFALKRLNDSLDKHVRLRKLSALEVDGTTPPGPLGVLTELSDEGKALFVKHLPAGRLVRDWTARAHSSTLHVPSPLVWMVRQHGKIDSSQGLLPVRMTVNPGLQEYDDVLPVASVDRDVADVLNLPSTVDRIQEPLWRYVVQTVEKSQDDVVPGKAYALVLRSGIEWPGGETRCRIGDTWGTRPDDQICVTADRVEYDTLVMERVPALLAPTVTDVENMVETWGMLRYADAVSMEIRTAEETEPVAVVTEFPHLAVLRSRLANGWSYVVCGELDEVKRTPAGMRTTPLESANRDRVVYVRHPADERRILQAVSKELDLRLSPAEVQKILDMREEAKNQDILKQVRATDSDIEKILLLVGAERLRRGLPEGLLAWEQAQRGAVVEDLRIAELALHAHGDAILRHHRGDLKLIDESLKLPFTGDTKSRQKVADLGFDDRYAGTKEETPPPLETAEGPTPHYPLHDYQEVLASRMLQLLMQKQPMRGMLSLPTGAGKTRVAAEAVIRYLKTFGADGPGRPILWIAQSTELCEQAVQSWKYVWEKSGLGGTRLSISRFWNSRDATQITGNPHLVVATDDQLTARLHQPAYQWLREPLLVIVDEAHGSTTKGYTALLEQMGITHHRLTRPLIGLTATPFRGKSTDETKRLIVRYGSNRLDDGALGENPYARLQDMGILARTDHAVLEGGELELTSQELHMMSMGRGTLPPNAERRLAEDHSRNRTLINALLGLDREWPVLVFATSVNHARFLAAVLNDQGVHSASVDSETPTKRRQQIIEQFGKGRLRVLTNYGVLHQGFDAPATRVVVVARPTYSPNVYQQMIGRGLRGPRNNGTERCLILNVRDNVINHQQQLAFTDFEQMWREA</sequence>
<dbReference type="Gene3D" id="3.40.50.300">
    <property type="entry name" value="P-loop containing nucleotide triphosphate hydrolases"/>
    <property type="match status" value="2"/>
</dbReference>
<dbReference type="PANTHER" id="PTHR47396:SF1">
    <property type="entry name" value="ATP-DEPENDENT HELICASE IRC3-RELATED"/>
    <property type="match status" value="1"/>
</dbReference>
<keyword evidence="4" id="KW-0347">Helicase</keyword>
<gene>
    <name evidence="4" type="ORF">GA0070613_4689</name>
</gene>
<dbReference type="GO" id="GO:0005524">
    <property type="term" value="F:ATP binding"/>
    <property type="evidence" value="ECO:0007669"/>
    <property type="project" value="InterPro"/>
</dbReference>
<dbReference type="SMART" id="SM00490">
    <property type="entry name" value="HELICc"/>
    <property type="match status" value="1"/>
</dbReference>
<evidence type="ECO:0000313" key="4">
    <source>
        <dbReference type="EMBL" id="SCG69954.1"/>
    </source>
</evidence>
<dbReference type="SUPFAM" id="SSF52540">
    <property type="entry name" value="P-loop containing nucleoside triphosphate hydrolases"/>
    <property type="match status" value="1"/>
</dbReference>
<feature type="domain" description="Helicase C-terminal" evidence="3">
    <location>
        <begin position="1410"/>
        <end position="1552"/>
    </location>
</feature>
<evidence type="ECO:0000259" key="3">
    <source>
        <dbReference type="PROSITE" id="PS51194"/>
    </source>
</evidence>
<protein>
    <submittedName>
        <fullName evidence="4">Superfamily II DNA or RNA helicase</fullName>
    </submittedName>
</protein>
<dbReference type="Pfam" id="PF00271">
    <property type="entry name" value="Helicase_C"/>
    <property type="match status" value="1"/>
</dbReference>
<dbReference type="PROSITE" id="PS51194">
    <property type="entry name" value="HELICASE_CTER"/>
    <property type="match status" value="1"/>
</dbReference>
<dbReference type="Pfam" id="PF04851">
    <property type="entry name" value="ResIII"/>
    <property type="match status" value="1"/>
</dbReference>
<dbReference type="InterPro" id="IPR014001">
    <property type="entry name" value="Helicase_ATP-bd"/>
</dbReference>
<dbReference type="RefSeq" id="WP_197698961.1">
    <property type="nucleotide sequence ID" value="NZ_LT607754.1"/>
</dbReference>
<dbReference type="PANTHER" id="PTHR47396">
    <property type="entry name" value="TYPE I RESTRICTION ENZYME ECOKI R PROTEIN"/>
    <property type="match status" value="1"/>
</dbReference>
<feature type="domain" description="Helicase ATP-binding" evidence="2">
    <location>
        <begin position="1165"/>
        <end position="1341"/>
    </location>
</feature>
<proteinExistence type="predicted"/>
<organism evidence="4 5">
    <name type="scientific">Micromonospora inositola</name>
    <dbReference type="NCBI Taxonomy" id="47865"/>
    <lineage>
        <taxon>Bacteria</taxon>
        <taxon>Bacillati</taxon>
        <taxon>Actinomycetota</taxon>
        <taxon>Actinomycetes</taxon>
        <taxon>Micromonosporales</taxon>
        <taxon>Micromonosporaceae</taxon>
        <taxon>Micromonospora</taxon>
    </lineage>
</organism>
<evidence type="ECO:0000313" key="5">
    <source>
        <dbReference type="Proteomes" id="UP000198221"/>
    </source>
</evidence>
<dbReference type="GO" id="GO:0003677">
    <property type="term" value="F:DNA binding"/>
    <property type="evidence" value="ECO:0007669"/>
    <property type="project" value="InterPro"/>
</dbReference>
<keyword evidence="5" id="KW-1185">Reference proteome</keyword>
<dbReference type="InterPro" id="IPR027417">
    <property type="entry name" value="P-loop_NTPase"/>
</dbReference>
<reference evidence="5" key="1">
    <citation type="submission" date="2016-06" db="EMBL/GenBank/DDBJ databases">
        <authorList>
            <person name="Varghese N."/>
            <person name="Submissions Spin"/>
        </authorList>
    </citation>
    <scope>NUCLEOTIDE SEQUENCE [LARGE SCALE GENOMIC DNA]</scope>
    <source>
        <strain evidence="5">DSM 43819</strain>
    </source>
</reference>
<keyword evidence="4" id="KW-0378">Hydrolase</keyword>
<dbReference type="SUPFAM" id="SSF55874">
    <property type="entry name" value="ATPase domain of HSP90 chaperone/DNA topoisomerase II/histidine kinase"/>
    <property type="match status" value="1"/>
</dbReference>
<dbReference type="InterPro" id="IPR036890">
    <property type="entry name" value="HATPase_C_sf"/>
</dbReference>
<dbReference type="PROSITE" id="PS51192">
    <property type="entry name" value="HELICASE_ATP_BIND_1"/>
    <property type="match status" value="1"/>
</dbReference>
<dbReference type="InterPro" id="IPR006935">
    <property type="entry name" value="Helicase/UvrB_N"/>
</dbReference>
<feature type="region of interest" description="Disordered" evidence="1">
    <location>
        <begin position="1128"/>
        <end position="1150"/>
    </location>
</feature>
<keyword evidence="4" id="KW-0547">Nucleotide-binding</keyword>
<keyword evidence="4" id="KW-0067">ATP-binding</keyword>
<evidence type="ECO:0000259" key="2">
    <source>
        <dbReference type="PROSITE" id="PS51192"/>
    </source>
</evidence>
<dbReference type="GO" id="GO:0004386">
    <property type="term" value="F:helicase activity"/>
    <property type="evidence" value="ECO:0007669"/>
    <property type="project" value="UniProtKB-KW"/>
</dbReference>
<dbReference type="InterPro" id="IPR050742">
    <property type="entry name" value="Helicase_Restrict-Modif_Enz"/>
</dbReference>
<dbReference type="EMBL" id="LT607754">
    <property type="protein sequence ID" value="SCG69954.1"/>
    <property type="molecule type" value="Genomic_DNA"/>
</dbReference>
<name>A0A1C5JH87_9ACTN</name>